<accession>G4ZP39</accession>
<sequence length="119" mass="13739">SMLLALQPGTSLRVFEDCCDELDGSKAREVPIPVGFAIVFRGDLIHNGMLYLTANYRLNCYLTYPGMRWEREDVTSVLPRTYACKFWGLETLKLTEKDMHQFYCPANLKGSENKPKRKR</sequence>
<keyword evidence="2" id="KW-1185">Reference proteome</keyword>
<reference evidence="1 2" key="1">
    <citation type="journal article" date="2006" name="Science">
        <title>Phytophthora genome sequences uncover evolutionary origins and mechanisms of pathogenesis.</title>
        <authorList>
            <person name="Tyler B.M."/>
            <person name="Tripathy S."/>
            <person name="Zhang X."/>
            <person name="Dehal P."/>
            <person name="Jiang R.H."/>
            <person name="Aerts A."/>
            <person name="Arredondo F.D."/>
            <person name="Baxter L."/>
            <person name="Bensasson D."/>
            <person name="Beynon J.L."/>
            <person name="Chapman J."/>
            <person name="Damasceno C.M."/>
            <person name="Dorrance A.E."/>
            <person name="Dou D."/>
            <person name="Dickerman A.W."/>
            <person name="Dubchak I.L."/>
            <person name="Garbelotto M."/>
            <person name="Gijzen M."/>
            <person name="Gordon S.G."/>
            <person name="Govers F."/>
            <person name="Grunwald N.J."/>
            <person name="Huang W."/>
            <person name="Ivors K.L."/>
            <person name="Jones R.W."/>
            <person name="Kamoun S."/>
            <person name="Krampis K."/>
            <person name="Lamour K.H."/>
            <person name="Lee M.K."/>
            <person name="McDonald W.H."/>
            <person name="Medina M."/>
            <person name="Meijer H.J."/>
            <person name="Nordberg E.K."/>
            <person name="Maclean D.J."/>
            <person name="Ospina-Giraldo M.D."/>
            <person name="Morris P.F."/>
            <person name="Phuntumart V."/>
            <person name="Putnam N.H."/>
            <person name="Rash S."/>
            <person name="Rose J.K."/>
            <person name="Sakihama Y."/>
            <person name="Salamov A.A."/>
            <person name="Savidor A."/>
            <person name="Scheuring C.F."/>
            <person name="Smith B.M."/>
            <person name="Sobral B.W."/>
            <person name="Terry A."/>
            <person name="Torto-Alalibo T.A."/>
            <person name="Win J."/>
            <person name="Xu Z."/>
            <person name="Zhang H."/>
            <person name="Grigoriev I.V."/>
            <person name="Rokhsar D.S."/>
            <person name="Boore J.L."/>
        </authorList>
    </citation>
    <scope>NUCLEOTIDE SEQUENCE [LARGE SCALE GENOMIC DNA]</scope>
    <source>
        <strain evidence="1 2">P6497</strain>
    </source>
</reference>
<dbReference type="EMBL" id="JH159155">
    <property type="protein sequence ID" value="EGZ16116.1"/>
    <property type="molecule type" value="Genomic_DNA"/>
</dbReference>
<dbReference type="OMA" id="PRTYACK"/>
<dbReference type="AlphaFoldDB" id="G4ZP39"/>
<dbReference type="KEGG" id="psoj:PHYSODRAFT_451952"/>
<protein>
    <submittedName>
        <fullName evidence="1">Uncharacterized protein</fullName>
    </submittedName>
</protein>
<evidence type="ECO:0000313" key="2">
    <source>
        <dbReference type="Proteomes" id="UP000002640"/>
    </source>
</evidence>
<dbReference type="GeneID" id="20652965"/>
<feature type="non-terminal residue" evidence="1">
    <location>
        <position position="119"/>
    </location>
</feature>
<gene>
    <name evidence="1" type="ORF">PHYSODRAFT_451952</name>
</gene>
<dbReference type="RefSeq" id="XP_009529865.1">
    <property type="nucleotide sequence ID" value="XM_009531570.1"/>
</dbReference>
<evidence type="ECO:0000313" key="1">
    <source>
        <dbReference type="EMBL" id="EGZ16116.1"/>
    </source>
</evidence>
<dbReference type="Proteomes" id="UP000002640">
    <property type="component" value="Unassembled WGS sequence"/>
</dbReference>
<organism evidence="1 2">
    <name type="scientific">Phytophthora sojae (strain P6497)</name>
    <name type="common">Soybean stem and root rot agent</name>
    <name type="synonym">Phytophthora megasperma f. sp. glycines</name>
    <dbReference type="NCBI Taxonomy" id="1094619"/>
    <lineage>
        <taxon>Eukaryota</taxon>
        <taxon>Sar</taxon>
        <taxon>Stramenopiles</taxon>
        <taxon>Oomycota</taxon>
        <taxon>Peronosporomycetes</taxon>
        <taxon>Peronosporales</taxon>
        <taxon>Peronosporaceae</taxon>
        <taxon>Phytophthora</taxon>
    </lineage>
</organism>
<dbReference type="InParanoid" id="G4ZP39"/>
<name>G4ZP39_PHYSP</name>
<proteinExistence type="predicted"/>
<feature type="non-terminal residue" evidence="1">
    <location>
        <position position="1"/>
    </location>
</feature>